<keyword evidence="2" id="KW-1185">Reference proteome</keyword>
<sequence>MLKQPCFHVPLMHIHLLQVLKILLIFRVLFLWQSGYTSIWPHKTFDSRPKITCFNASRAKNRVQDHRSFFGAQLGVPPPFFESHSFF</sequence>
<evidence type="ECO:0000313" key="1">
    <source>
        <dbReference type="EMBL" id="KAJ7720412.1"/>
    </source>
</evidence>
<dbReference type="AlphaFoldDB" id="A0AAD7HI68"/>
<reference evidence="1" key="1">
    <citation type="submission" date="2023-03" db="EMBL/GenBank/DDBJ databases">
        <title>Massive genome expansion in bonnet fungi (Mycena s.s.) driven by repeated elements and novel gene families across ecological guilds.</title>
        <authorList>
            <consortium name="Lawrence Berkeley National Laboratory"/>
            <person name="Harder C.B."/>
            <person name="Miyauchi S."/>
            <person name="Viragh M."/>
            <person name="Kuo A."/>
            <person name="Thoen E."/>
            <person name="Andreopoulos B."/>
            <person name="Lu D."/>
            <person name="Skrede I."/>
            <person name="Drula E."/>
            <person name="Henrissat B."/>
            <person name="Morin E."/>
            <person name="Kohler A."/>
            <person name="Barry K."/>
            <person name="LaButti K."/>
            <person name="Morin E."/>
            <person name="Salamov A."/>
            <person name="Lipzen A."/>
            <person name="Mereny Z."/>
            <person name="Hegedus B."/>
            <person name="Baldrian P."/>
            <person name="Stursova M."/>
            <person name="Weitz H."/>
            <person name="Taylor A."/>
            <person name="Grigoriev I.V."/>
            <person name="Nagy L.G."/>
            <person name="Martin F."/>
            <person name="Kauserud H."/>
        </authorList>
    </citation>
    <scope>NUCLEOTIDE SEQUENCE</scope>
    <source>
        <strain evidence="1">CBHHK182m</strain>
    </source>
</reference>
<organism evidence="1 2">
    <name type="scientific">Mycena metata</name>
    <dbReference type="NCBI Taxonomy" id="1033252"/>
    <lineage>
        <taxon>Eukaryota</taxon>
        <taxon>Fungi</taxon>
        <taxon>Dikarya</taxon>
        <taxon>Basidiomycota</taxon>
        <taxon>Agaricomycotina</taxon>
        <taxon>Agaricomycetes</taxon>
        <taxon>Agaricomycetidae</taxon>
        <taxon>Agaricales</taxon>
        <taxon>Marasmiineae</taxon>
        <taxon>Mycenaceae</taxon>
        <taxon>Mycena</taxon>
    </lineage>
</organism>
<dbReference type="EMBL" id="JARKIB010000240">
    <property type="protein sequence ID" value="KAJ7720412.1"/>
    <property type="molecule type" value="Genomic_DNA"/>
</dbReference>
<protein>
    <submittedName>
        <fullName evidence="1">Uncharacterized protein</fullName>
    </submittedName>
</protein>
<gene>
    <name evidence="1" type="ORF">B0H16DRAFT_1604638</name>
</gene>
<dbReference type="Proteomes" id="UP001215598">
    <property type="component" value="Unassembled WGS sequence"/>
</dbReference>
<proteinExistence type="predicted"/>
<accession>A0AAD7HI68</accession>
<comment type="caution">
    <text evidence="1">The sequence shown here is derived from an EMBL/GenBank/DDBJ whole genome shotgun (WGS) entry which is preliminary data.</text>
</comment>
<evidence type="ECO:0000313" key="2">
    <source>
        <dbReference type="Proteomes" id="UP001215598"/>
    </source>
</evidence>
<name>A0AAD7HI68_9AGAR</name>